<evidence type="ECO:0000256" key="4">
    <source>
        <dbReference type="ARBA" id="ARBA00022598"/>
    </source>
</evidence>
<dbReference type="InterPro" id="IPR005811">
    <property type="entry name" value="SUCC_ACL_C"/>
</dbReference>
<dbReference type="GO" id="GO:0006099">
    <property type="term" value="P:tricarboxylic acid cycle"/>
    <property type="evidence" value="ECO:0007669"/>
    <property type="project" value="UniProtKB-KW"/>
</dbReference>
<keyword evidence="4 10" id="KW-0436">Ligase</keyword>
<comment type="caution">
    <text evidence="10">The sequence shown here is derived from an EMBL/GenBank/DDBJ whole genome shotgun (WGS) entry which is preliminary data.</text>
</comment>
<accession>A0A974BGN7</accession>
<keyword evidence="6 8" id="KW-0547">Nucleotide-binding</keyword>
<evidence type="ECO:0000256" key="3">
    <source>
        <dbReference type="ARBA" id="ARBA00022532"/>
    </source>
</evidence>
<keyword evidence="8" id="KW-0067">ATP-binding</keyword>
<dbReference type="NCBIfam" id="NF001913">
    <property type="entry name" value="PRK00696.1"/>
    <property type="match status" value="1"/>
</dbReference>
<dbReference type="RefSeq" id="WP_179236441.1">
    <property type="nucleotide sequence ID" value="NZ_JACBNQ010000001.1"/>
</dbReference>
<dbReference type="Pfam" id="PF00549">
    <property type="entry name" value="Ligase_CoA"/>
    <property type="match status" value="1"/>
</dbReference>
<dbReference type="PANTHER" id="PTHR11815">
    <property type="entry name" value="SUCCINYL-COA SYNTHETASE BETA CHAIN"/>
    <property type="match status" value="1"/>
</dbReference>
<comment type="cofactor">
    <cofactor evidence="1">
        <name>Mg(2+)</name>
        <dbReference type="ChEBI" id="CHEBI:18420"/>
    </cofactor>
</comment>
<evidence type="ECO:0000259" key="9">
    <source>
        <dbReference type="PROSITE" id="PS50975"/>
    </source>
</evidence>
<dbReference type="InterPro" id="IPR005809">
    <property type="entry name" value="Succ_CoA_ligase-like_bsu"/>
</dbReference>
<dbReference type="GO" id="GO:0046872">
    <property type="term" value="F:metal ion binding"/>
    <property type="evidence" value="ECO:0007669"/>
    <property type="project" value="UniProtKB-KW"/>
</dbReference>
<keyword evidence="5" id="KW-0479">Metal-binding</keyword>
<dbReference type="InterPro" id="IPR013650">
    <property type="entry name" value="ATP-grasp_succ-CoA_synth-type"/>
</dbReference>
<evidence type="ECO:0000313" key="11">
    <source>
        <dbReference type="Proteomes" id="UP000611629"/>
    </source>
</evidence>
<organism evidence="10 11">
    <name type="scientific">Sedimentibacter hydroxybenzoicus DSM 7310</name>
    <dbReference type="NCBI Taxonomy" id="1123245"/>
    <lineage>
        <taxon>Bacteria</taxon>
        <taxon>Bacillati</taxon>
        <taxon>Bacillota</taxon>
        <taxon>Tissierellia</taxon>
        <taxon>Sedimentibacter</taxon>
    </lineage>
</organism>
<evidence type="ECO:0000256" key="8">
    <source>
        <dbReference type="PROSITE-ProRule" id="PRU00409"/>
    </source>
</evidence>
<dbReference type="InterPro" id="IPR016102">
    <property type="entry name" value="Succinyl-CoA_synth-like"/>
</dbReference>
<dbReference type="NCBIfam" id="TIGR01016">
    <property type="entry name" value="sucCoAbeta"/>
    <property type="match status" value="1"/>
</dbReference>
<evidence type="ECO:0000256" key="1">
    <source>
        <dbReference type="ARBA" id="ARBA00001946"/>
    </source>
</evidence>
<proteinExistence type="inferred from homology"/>
<dbReference type="PROSITE" id="PS50975">
    <property type="entry name" value="ATP_GRASP"/>
    <property type="match status" value="1"/>
</dbReference>
<reference evidence="10" key="1">
    <citation type="submission" date="2020-07" db="EMBL/GenBank/DDBJ databases">
        <title>Genomic analysis of a strain of Sedimentibacter Hydroxybenzoicus DSM7310.</title>
        <authorList>
            <person name="Ma S."/>
        </authorList>
    </citation>
    <scope>NUCLEOTIDE SEQUENCE</scope>
    <source>
        <strain evidence="10">DSM 7310</strain>
    </source>
</reference>
<dbReference type="PANTHER" id="PTHR11815:SF10">
    <property type="entry name" value="SUCCINATE--COA LIGASE [GDP-FORMING] SUBUNIT BETA, MITOCHONDRIAL"/>
    <property type="match status" value="1"/>
</dbReference>
<dbReference type="Gene3D" id="3.40.50.261">
    <property type="entry name" value="Succinyl-CoA synthetase domains"/>
    <property type="match status" value="1"/>
</dbReference>
<dbReference type="GO" id="GO:0042709">
    <property type="term" value="C:succinate-CoA ligase complex"/>
    <property type="evidence" value="ECO:0007669"/>
    <property type="project" value="TreeGrafter"/>
</dbReference>
<comment type="similarity">
    <text evidence="2">Belongs to the succinate/malate CoA ligase beta subunit family.</text>
</comment>
<evidence type="ECO:0000313" key="10">
    <source>
        <dbReference type="EMBL" id="NYB72762.1"/>
    </source>
</evidence>
<protein>
    <submittedName>
        <fullName evidence="10">ADP-forming succinate--CoA ligase subunit beta</fullName>
        <ecNumber evidence="10">6.2.1.5</ecNumber>
    </submittedName>
</protein>
<dbReference type="InterPro" id="IPR013815">
    <property type="entry name" value="ATP_grasp_subdomain_1"/>
</dbReference>
<dbReference type="Proteomes" id="UP000611629">
    <property type="component" value="Unassembled WGS sequence"/>
</dbReference>
<dbReference type="SUPFAM" id="SSF56059">
    <property type="entry name" value="Glutathione synthetase ATP-binding domain-like"/>
    <property type="match status" value="1"/>
</dbReference>
<dbReference type="AlphaFoldDB" id="A0A974BGN7"/>
<dbReference type="FunFam" id="3.30.470.20:FF:000002">
    <property type="entry name" value="Succinate--CoA ligase [ADP-forming] subunit beta"/>
    <property type="match status" value="1"/>
</dbReference>
<dbReference type="Gene3D" id="3.30.1490.20">
    <property type="entry name" value="ATP-grasp fold, A domain"/>
    <property type="match status" value="1"/>
</dbReference>
<dbReference type="PIRSF" id="PIRSF001554">
    <property type="entry name" value="SucCS_beta"/>
    <property type="match status" value="1"/>
</dbReference>
<evidence type="ECO:0000256" key="6">
    <source>
        <dbReference type="ARBA" id="ARBA00022741"/>
    </source>
</evidence>
<dbReference type="EC" id="6.2.1.5" evidence="10"/>
<dbReference type="InterPro" id="IPR011761">
    <property type="entry name" value="ATP-grasp"/>
</dbReference>
<evidence type="ECO:0000256" key="7">
    <source>
        <dbReference type="ARBA" id="ARBA00022842"/>
    </source>
</evidence>
<dbReference type="GO" id="GO:0006104">
    <property type="term" value="P:succinyl-CoA metabolic process"/>
    <property type="evidence" value="ECO:0007669"/>
    <property type="project" value="TreeGrafter"/>
</dbReference>
<keyword evidence="7" id="KW-0460">Magnesium</keyword>
<evidence type="ECO:0000256" key="2">
    <source>
        <dbReference type="ARBA" id="ARBA00009182"/>
    </source>
</evidence>
<keyword evidence="11" id="KW-1185">Reference proteome</keyword>
<name>A0A974BGN7_SEDHY</name>
<dbReference type="Gene3D" id="3.30.470.20">
    <property type="entry name" value="ATP-grasp fold, B domain"/>
    <property type="match status" value="1"/>
</dbReference>
<dbReference type="Pfam" id="PF08442">
    <property type="entry name" value="ATP-grasp_2"/>
    <property type="match status" value="1"/>
</dbReference>
<keyword evidence="3" id="KW-0816">Tricarboxylic acid cycle</keyword>
<gene>
    <name evidence="10" type="primary">sucC</name>
    <name evidence="10" type="ORF">HZF24_01255</name>
</gene>
<feature type="domain" description="ATP-grasp" evidence="9">
    <location>
        <begin position="9"/>
        <end position="221"/>
    </location>
</feature>
<sequence length="381" mass="42007">MKFMEYQARETFAKYNIPVMNGVVIDSVSQVKEKIKDLKFPLVVKAQVQVGGRGKAGGIQFADNVDDVIRISDKLLFTEIKGHKINKLMIVEKANGIKECYLSIILDRQTKCPMIIFSAEGGIDIEETAVKSPDSIIKVKIDPAIGVQGYMVQYIINKSGISKNIAPSLLEVIKQLYKLFLDYDALLMEINPLLICEDNTLIALDGKIDIDDSALYRQPIVKEYRDELQEEELILEARKFRFLYIPIEEKGNIAVISNGSGMLMSSIDLISKANMTVGAALDLGGGATADRIKEAVRIVLSNEDIKYLYINIFGGITRCNEVAQGVKEAMEIQPKGKCVVVRLEGTNKEEGVNILNSSNLDIVSVDGLVDGVKALAERGAV</sequence>
<dbReference type="EMBL" id="JACBNQ010000001">
    <property type="protein sequence ID" value="NYB72762.1"/>
    <property type="molecule type" value="Genomic_DNA"/>
</dbReference>
<dbReference type="SUPFAM" id="SSF52210">
    <property type="entry name" value="Succinyl-CoA synthetase domains"/>
    <property type="match status" value="1"/>
</dbReference>
<dbReference type="GO" id="GO:0005524">
    <property type="term" value="F:ATP binding"/>
    <property type="evidence" value="ECO:0007669"/>
    <property type="project" value="UniProtKB-UniRule"/>
</dbReference>
<evidence type="ECO:0000256" key="5">
    <source>
        <dbReference type="ARBA" id="ARBA00022723"/>
    </source>
</evidence>
<dbReference type="GO" id="GO:0004775">
    <property type="term" value="F:succinate-CoA ligase (ADP-forming) activity"/>
    <property type="evidence" value="ECO:0007669"/>
    <property type="project" value="UniProtKB-EC"/>
</dbReference>